<dbReference type="RefSeq" id="WP_207365363.1">
    <property type="nucleotide sequence ID" value="NZ_JAFMYV010000007.1"/>
</dbReference>
<evidence type="ECO:0000259" key="1">
    <source>
        <dbReference type="SMART" id="SM00507"/>
    </source>
</evidence>
<name>A0A939GHZ6_9BACT</name>
<feature type="domain" description="HNH nuclease" evidence="1">
    <location>
        <begin position="8"/>
        <end position="63"/>
    </location>
</feature>
<gene>
    <name evidence="2" type="ORF">J2I47_14770</name>
</gene>
<dbReference type="Pfam" id="PF01844">
    <property type="entry name" value="HNH"/>
    <property type="match status" value="1"/>
</dbReference>
<keyword evidence="3" id="KW-1185">Reference proteome</keyword>
<evidence type="ECO:0000313" key="3">
    <source>
        <dbReference type="Proteomes" id="UP000664034"/>
    </source>
</evidence>
<dbReference type="EMBL" id="JAFMYV010000007">
    <property type="protein sequence ID" value="MBO0937820.1"/>
    <property type="molecule type" value="Genomic_DNA"/>
</dbReference>
<dbReference type="CDD" id="cd00085">
    <property type="entry name" value="HNHc"/>
    <property type="match status" value="1"/>
</dbReference>
<dbReference type="GO" id="GO:0003676">
    <property type="term" value="F:nucleic acid binding"/>
    <property type="evidence" value="ECO:0007669"/>
    <property type="project" value="InterPro"/>
</dbReference>
<protein>
    <submittedName>
        <fullName evidence="2">HNH endonuclease</fullName>
    </submittedName>
</protein>
<proteinExistence type="predicted"/>
<dbReference type="GO" id="GO:0008270">
    <property type="term" value="F:zinc ion binding"/>
    <property type="evidence" value="ECO:0007669"/>
    <property type="project" value="InterPro"/>
</dbReference>
<keyword evidence="2" id="KW-0255">Endonuclease</keyword>
<comment type="caution">
    <text evidence="2">The sequence shown here is derived from an EMBL/GenBank/DDBJ whole genome shotgun (WGS) entry which is preliminary data.</text>
</comment>
<dbReference type="InterPro" id="IPR002711">
    <property type="entry name" value="HNH"/>
</dbReference>
<dbReference type="AlphaFoldDB" id="A0A939GHZ6"/>
<evidence type="ECO:0000313" key="2">
    <source>
        <dbReference type="EMBL" id="MBO0937820.1"/>
    </source>
</evidence>
<organism evidence="2 3">
    <name type="scientific">Fibrella rubiginis</name>
    <dbReference type="NCBI Taxonomy" id="2817060"/>
    <lineage>
        <taxon>Bacteria</taxon>
        <taxon>Pseudomonadati</taxon>
        <taxon>Bacteroidota</taxon>
        <taxon>Cytophagia</taxon>
        <taxon>Cytophagales</taxon>
        <taxon>Spirosomataceae</taxon>
        <taxon>Fibrella</taxon>
    </lineage>
</organism>
<keyword evidence="2" id="KW-0540">Nuclease</keyword>
<dbReference type="GO" id="GO:0004519">
    <property type="term" value="F:endonuclease activity"/>
    <property type="evidence" value="ECO:0007669"/>
    <property type="project" value="UniProtKB-KW"/>
</dbReference>
<dbReference type="Proteomes" id="UP000664034">
    <property type="component" value="Unassembled WGS sequence"/>
</dbReference>
<keyword evidence="2" id="KW-0378">Hydrolase</keyword>
<dbReference type="PANTHER" id="PTHR33877">
    <property type="entry name" value="SLL1193 PROTEIN"/>
    <property type="match status" value="1"/>
</dbReference>
<sequence length="139" mass="15937">MTAYVPKKVRQQVIERAKYRCEYCLIPERFLATYFHVDHVRSLKHGGNSDFDNLVYACPHCNQHKGSDVGTFADNDGETLIRFFNPRRDNWADHFEAVEGEIVPLSAIGQATVTILNVNQAERLILRRELAMIGLYPDV</sequence>
<dbReference type="InterPro" id="IPR003615">
    <property type="entry name" value="HNH_nuc"/>
</dbReference>
<reference evidence="2" key="1">
    <citation type="submission" date="2021-03" db="EMBL/GenBank/DDBJ databases">
        <title>Fibrella sp. HMF5335 genome sequencing and assembly.</title>
        <authorList>
            <person name="Kang H."/>
            <person name="Kim H."/>
            <person name="Bae S."/>
            <person name="Joh K."/>
        </authorList>
    </citation>
    <scope>NUCLEOTIDE SEQUENCE</scope>
    <source>
        <strain evidence="2">HMF5335</strain>
    </source>
</reference>
<dbReference type="Gene3D" id="1.10.30.50">
    <property type="match status" value="1"/>
</dbReference>
<dbReference type="SMART" id="SM00507">
    <property type="entry name" value="HNHc"/>
    <property type="match status" value="1"/>
</dbReference>
<accession>A0A939GHZ6</accession>
<dbReference type="PANTHER" id="PTHR33877:SF1">
    <property type="entry name" value="TYPE IV METHYL-DIRECTED RESTRICTION ENZYME ECOKMCRA"/>
    <property type="match status" value="1"/>
</dbReference>
<dbReference type="InterPro" id="IPR052892">
    <property type="entry name" value="NA-targeting_endonuclease"/>
</dbReference>